<dbReference type="AlphaFoldDB" id="A0A317CCM9"/>
<sequence length="74" mass="8694">MSDQDKQQLETYIKRLFKYNSVASKQSSRSRINNILSRGLHELALRDIILFFGALITAMYMLFNSIAKLFLKHR</sequence>
<protein>
    <submittedName>
        <fullName evidence="2">Uncharacterized protein</fullName>
    </submittedName>
</protein>
<dbReference type="Proteomes" id="UP000245539">
    <property type="component" value="Unassembled WGS sequence"/>
</dbReference>
<keyword evidence="3" id="KW-1185">Reference proteome</keyword>
<dbReference type="EMBL" id="QGKM01000038">
    <property type="protein sequence ID" value="PWQ96139.1"/>
    <property type="molecule type" value="Genomic_DNA"/>
</dbReference>
<gene>
    <name evidence="2" type="ORF">DKW60_13365</name>
</gene>
<keyword evidence="1" id="KW-0472">Membrane</keyword>
<keyword evidence="1" id="KW-0812">Transmembrane</keyword>
<feature type="transmembrane region" description="Helical" evidence="1">
    <location>
        <begin position="48"/>
        <end position="71"/>
    </location>
</feature>
<comment type="caution">
    <text evidence="2">The sequence shown here is derived from an EMBL/GenBank/DDBJ whole genome shotgun (WGS) entry which is preliminary data.</text>
</comment>
<proteinExistence type="predicted"/>
<accession>A0A317CCM9</accession>
<reference evidence="2 3" key="1">
    <citation type="submission" date="2018-05" db="EMBL/GenBank/DDBJ databases">
        <title>Leucothrix arctica sp. nov., isolated from Arctic seawater.</title>
        <authorList>
            <person name="Choi A."/>
            <person name="Baek K."/>
        </authorList>
    </citation>
    <scope>NUCLEOTIDE SEQUENCE [LARGE SCALE GENOMIC DNA]</scope>
    <source>
        <strain evidence="2 3">JCM 18388</strain>
    </source>
</reference>
<evidence type="ECO:0000256" key="1">
    <source>
        <dbReference type="SAM" id="Phobius"/>
    </source>
</evidence>
<organism evidence="2 3">
    <name type="scientific">Leucothrix pacifica</name>
    <dbReference type="NCBI Taxonomy" id="1247513"/>
    <lineage>
        <taxon>Bacteria</taxon>
        <taxon>Pseudomonadati</taxon>
        <taxon>Pseudomonadota</taxon>
        <taxon>Gammaproteobacteria</taxon>
        <taxon>Thiotrichales</taxon>
        <taxon>Thiotrichaceae</taxon>
        <taxon>Leucothrix</taxon>
    </lineage>
</organism>
<name>A0A317CCM9_9GAMM</name>
<evidence type="ECO:0000313" key="2">
    <source>
        <dbReference type="EMBL" id="PWQ96139.1"/>
    </source>
</evidence>
<evidence type="ECO:0000313" key="3">
    <source>
        <dbReference type="Proteomes" id="UP000245539"/>
    </source>
</evidence>
<keyword evidence="1" id="KW-1133">Transmembrane helix</keyword>